<dbReference type="AlphaFoldDB" id="A0A6L3ZGI7"/>
<evidence type="ECO:0000313" key="2">
    <source>
        <dbReference type="Proteomes" id="UP000484164"/>
    </source>
</evidence>
<evidence type="ECO:0000313" key="1">
    <source>
        <dbReference type="EMBL" id="KAB2816588.1"/>
    </source>
</evidence>
<dbReference type="PROSITE" id="PS51257">
    <property type="entry name" value="PROKAR_LIPOPROTEIN"/>
    <property type="match status" value="1"/>
</dbReference>
<accession>A0A6L3ZGI7</accession>
<organism evidence="1 2">
    <name type="scientific">Phaeocystidibacter marisrubri</name>
    <dbReference type="NCBI Taxonomy" id="1577780"/>
    <lineage>
        <taxon>Bacteria</taxon>
        <taxon>Pseudomonadati</taxon>
        <taxon>Bacteroidota</taxon>
        <taxon>Flavobacteriia</taxon>
        <taxon>Flavobacteriales</taxon>
        <taxon>Phaeocystidibacteraceae</taxon>
        <taxon>Phaeocystidibacter</taxon>
    </lineage>
</organism>
<keyword evidence="2" id="KW-1185">Reference proteome</keyword>
<dbReference type="OrthoDB" id="9792749at2"/>
<evidence type="ECO:0008006" key="3">
    <source>
        <dbReference type="Google" id="ProtNLM"/>
    </source>
</evidence>
<proteinExistence type="predicted"/>
<sequence length="147" mass="16703">MKFPYLPVLTVITLGACSDVPVEVPYDRVNCDFCRMSITDRRFGAELVSSKGKAYFFDALECQVNFRLNNTSETWRHSLATPFLHPGELYPTDSLVILRSTNGPSPMGMNLTSWLDEEEATFIESAEGDALFTYPELLEQWHAVEQR</sequence>
<reference evidence="1 2" key="1">
    <citation type="submission" date="2019-10" db="EMBL/GenBank/DDBJ databases">
        <title>Genome sequence of Phaeocystidibacter marisrubri JCM30614 (type strain).</title>
        <authorList>
            <person name="Bowman J.P."/>
        </authorList>
    </citation>
    <scope>NUCLEOTIDE SEQUENCE [LARGE SCALE GENOMIC DNA]</scope>
    <source>
        <strain evidence="1 2">JCM 30614</strain>
    </source>
</reference>
<dbReference type="RefSeq" id="WP_151694015.1">
    <property type="nucleotide sequence ID" value="NZ_BMGX01000001.1"/>
</dbReference>
<comment type="caution">
    <text evidence="1">The sequence shown here is derived from an EMBL/GenBank/DDBJ whole genome shotgun (WGS) entry which is preliminary data.</text>
</comment>
<gene>
    <name evidence="1" type="ORF">F8C82_12975</name>
</gene>
<protein>
    <recommendedName>
        <fullName evidence="3">Nitrous oxide reductase</fullName>
    </recommendedName>
</protein>
<dbReference type="EMBL" id="WBVQ01000002">
    <property type="protein sequence ID" value="KAB2816588.1"/>
    <property type="molecule type" value="Genomic_DNA"/>
</dbReference>
<name>A0A6L3ZGI7_9FLAO</name>
<dbReference type="Proteomes" id="UP000484164">
    <property type="component" value="Unassembled WGS sequence"/>
</dbReference>